<dbReference type="RefSeq" id="WP_089370630.1">
    <property type="nucleotide sequence ID" value="NZ_BMEP01000003.1"/>
</dbReference>
<accession>A0A238WRF0</accession>
<dbReference type="InterPro" id="IPR036365">
    <property type="entry name" value="PGBD-like_sf"/>
</dbReference>
<gene>
    <name evidence="4" type="ORF">SAMN06265376_1011373</name>
</gene>
<evidence type="ECO:0000259" key="2">
    <source>
        <dbReference type="Pfam" id="PF01471"/>
    </source>
</evidence>
<feature type="region of interest" description="Disordered" evidence="1">
    <location>
        <begin position="54"/>
        <end position="246"/>
    </location>
</feature>
<dbReference type="Pfam" id="PF13699">
    <property type="entry name" value="eCIS_core"/>
    <property type="match status" value="1"/>
</dbReference>
<reference evidence="4 5" key="1">
    <citation type="submission" date="2017-06" db="EMBL/GenBank/DDBJ databases">
        <authorList>
            <person name="Kim H.J."/>
            <person name="Triplett B.A."/>
        </authorList>
    </citation>
    <scope>NUCLEOTIDE SEQUENCE [LARGE SCALE GENOMIC DNA]</scope>
    <source>
        <strain evidence="4 5">DSM 25597</strain>
    </source>
</reference>
<feature type="compositionally biased region" description="Acidic residues" evidence="1">
    <location>
        <begin position="86"/>
        <end position="144"/>
    </location>
</feature>
<evidence type="ECO:0000256" key="1">
    <source>
        <dbReference type="SAM" id="MobiDB-lite"/>
    </source>
</evidence>
<dbReference type="Pfam" id="PF01471">
    <property type="entry name" value="PG_binding_1"/>
    <property type="match status" value="1"/>
</dbReference>
<dbReference type="EMBL" id="FZNY01000001">
    <property type="protein sequence ID" value="SNR48923.1"/>
    <property type="molecule type" value="Genomic_DNA"/>
</dbReference>
<dbReference type="OrthoDB" id="4317910at2"/>
<feature type="compositionally biased region" description="Polar residues" evidence="1">
    <location>
        <begin position="209"/>
        <end position="219"/>
    </location>
</feature>
<feature type="domain" description="eCIS core" evidence="3">
    <location>
        <begin position="235"/>
        <end position="310"/>
    </location>
</feature>
<sequence length="653" mass="72536">MRRRQSKLPPNQVLGGDSFFKPKVQPKLAMGSPGDKYEVEADHMADKVVNKTGSGEAVQKMEGEEEVQQKPLAESVTPLVQKMEASEEEAPVQKMEEEESVQMMEEEEPVQKMEEEEPVQMMEEEEPVQKMEEEEPVQMMEEEEPVQKMEEEEPVQKMEEEEPVQAMEEEEAVQTKCAECGQEKESVQAKCSECEKKKMSKNENEESPLQKSKSQNSTHSKLESSLRKGRGGRKMDPSTLSSMESGFNADFGHVKIHTDSESVQMNKEIGAQAFTHGNDIYFNEGKYNPNSKDGKHLLAHELTHTIQQKGMVQKKVQLKIGDGHDFPPASRFSKNKALEATFDNHRTITNGNKGTHVRRIQEVLIKLGYPLPNFGVDGDFGSETNRAVRAFQTDVGITVDGIVGTNTIDFLDKRDRGAEVNPPIRPVIANAPFNVANAIVQPGAVPSIPLGACDYGLTFPENVQVRVDVINTGATWQPILSEVVGNYSLQQRILPSQTEVTGPGGNTTAANYCAQITELNSLGNCPPTAQWYMQEAVLAHERVHATRFRNALIDPSVITPLETAIEAINIPASLLVNNPTIAELFIRFDPRFIAALRTAQANWLTQILVLVANDHNAGGATDTAEHAIVDPMVRRICRHARRNRWPSCPPVCP</sequence>
<dbReference type="Proteomes" id="UP000198379">
    <property type="component" value="Unassembled WGS sequence"/>
</dbReference>
<feature type="compositionally biased region" description="Basic and acidic residues" evidence="1">
    <location>
        <begin position="181"/>
        <end position="204"/>
    </location>
</feature>
<keyword evidence="5" id="KW-1185">Reference proteome</keyword>
<dbReference type="InterPro" id="IPR036366">
    <property type="entry name" value="PGBDSf"/>
</dbReference>
<feature type="compositionally biased region" description="Acidic residues" evidence="1">
    <location>
        <begin position="159"/>
        <end position="172"/>
    </location>
</feature>
<feature type="compositionally biased region" description="Basic and acidic residues" evidence="1">
    <location>
        <begin position="145"/>
        <end position="158"/>
    </location>
</feature>
<dbReference type="Gene3D" id="1.10.101.10">
    <property type="entry name" value="PGBD-like superfamily/PGBD"/>
    <property type="match status" value="1"/>
</dbReference>
<dbReference type="InterPro" id="IPR025295">
    <property type="entry name" value="eCIS_core_dom"/>
</dbReference>
<dbReference type="AlphaFoldDB" id="A0A238WRF0"/>
<feature type="domain" description="Peptidoglycan binding-like" evidence="2">
    <location>
        <begin position="354"/>
        <end position="411"/>
    </location>
</feature>
<dbReference type="InterPro" id="IPR002477">
    <property type="entry name" value="Peptidoglycan-bd-like"/>
</dbReference>
<evidence type="ECO:0000313" key="4">
    <source>
        <dbReference type="EMBL" id="SNR48923.1"/>
    </source>
</evidence>
<dbReference type="SUPFAM" id="SSF47090">
    <property type="entry name" value="PGBD-like"/>
    <property type="match status" value="1"/>
</dbReference>
<organism evidence="4 5">
    <name type="scientific">Dokdonia pacifica</name>
    <dbReference type="NCBI Taxonomy" id="1627892"/>
    <lineage>
        <taxon>Bacteria</taxon>
        <taxon>Pseudomonadati</taxon>
        <taxon>Bacteroidota</taxon>
        <taxon>Flavobacteriia</taxon>
        <taxon>Flavobacteriales</taxon>
        <taxon>Flavobacteriaceae</taxon>
        <taxon>Dokdonia</taxon>
    </lineage>
</organism>
<feature type="region of interest" description="Disordered" evidence="1">
    <location>
        <begin position="1"/>
        <end position="35"/>
    </location>
</feature>
<evidence type="ECO:0000313" key="5">
    <source>
        <dbReference type="Proteomes" id="UP000198379"/>
    </source>
</evidence>
<name>A0A238WRF0_9FLAO</name>
<proteinExistence type="predicted"/>
<evidence type="ECO:0000259" key="3">
    <source>
        <dbReference type="Pfam" id="PF13699"/>
    </source>
</evidence>
<protein>
    <submittedName>
        <fullName evidence="4">Putative peptidoglycan binding domain-containing protein</fullName>
    </submittedName>
</protein>